<dbReference type="InterPro" id="IPR036390">
    <property type="entry name" value="WH_DNA-bd_sf"/>
</dbReference>
<proteinExistence type="inferred from homology"/>
<dbReference type="GO" id="GO:0003677">
    <property type="term" value="F:DNA binding"/>
    <property type="evidence" value="ECO:0007669"/>
    <property type="project" value="UniProtKB-KW"/>
</dbReference>
<dbReference type="SUPFAM" id="SSF53850">
    <property type="entry name" value="Periplasmic binding protein-like II"/>
    <property type="match status" value="1"/>
</dbReference>
<gene>
    <name evidence="6" type="ORF">RLDS_23700</name>
</gene>
<evidence type="ECO:0000256" key="2">
    <source>
        <dbReference type="ARBA" id="ARBA00023015"/>
    </source>
</evidence>
<dbReference type="InterPro" id="IPR050950">
    <property type="entry name" value="HTH-type_LysR_regulators"/>
</dbReference>
<evidence type="ECO:0000256" key="1">
    <source>
        <dbReference type="ARBA" id="ARBA00009437"/>
    </source>
</evidence>
<dbReference type="GO" id="GO:0003700">
    <property type="term" value="F:DNA-binding transcription factor activity"/>
    <property type="evidence" value="ECO:0007669"/>
    <property type="project" value="InterPro"/>
</dbReference>
<dbReference type="PROSITE" id="PS50931">
    <property type="entry name" value="HTH_LYSR"/>
    <property type="match status" value="1"/>
</dbReference>
<feature type="domain" description="HTH lysR-type" evidence="5">
    <location>
        <begin position="6"/>
        <end position="63"/>
    </location>
</feature>
<dbReference type="InterPro" id="IPR005119">
    <property type="entry name" value="LysR_subst-bd"/>
</dbReference>
<dbReference type="FunFam" id="1.10.10.10:FF:000001">
    <property type="entry name" value="LysR family transcriptional regulator"/>
    <property type="match status" value="1"/>
</dbReference>
<dbReference type="Pfam" id="PF03466">
    <property type="entry name" value="LysR_substrate"/>
    <property type="match status" value="1"/>
</dbReference>
<evidence type="ECO:0000256" key="3">
    <source>
        <dbReference type="ARBA" id="ARBA00023125"/>
    </source>
</evidence>
<keyword evidence="7" id="KW-1185">Reference proteome</keyword>
<dbReference type="SUPFAM" id="SSF46785">
    <property type="entry name" value="Winged helix' DNA-binding domain"/>
    <property type="match status" value="1"/>
</dbReference>
<keyword evidence="2" id="KW-0805">Transcription regulation</keyword>
<dbReference type="PANTHER" id="PTHR30419:SF30">
    <property type="entry name" value="LYSR FAMILY TRANSCRIPTIONAL REGULATOR"/>
    <property type="match status" value="1"/>
</dbReference>
<dbReference type="AlphaFoldDB" id="T0H513"/>
<reference evidence="6 7" key="1">
    <citation type="journal article" date="2013" name="Genome Announc.">
        <title>Draft Genome Sequence of Sphingobium lactosutens Strain DS20T, Isolated from a Hexachlorocyclohexane Dumpsite.</title>
        <authorList>
            <person name="Kumar R."/>
            <person name="Dwivedi V."/>
            <person name="Negi V."/>
            <person name="Khurana J.P."/>
            <person name="Lal R."/>
        </authorList>
    </citation>
    <scope>NUCLEOTIDE SEQUENCE [LARGE SCALE GENOMIC DNA]</scope>
    <source>
        <strain evidence="6 7">DS20</strain>
    </source>
</reference>
<organism evidence="6 7">
    <name type="scientific">Sphingobium lactosutens DS20</name>
    <dbReference type="NCBI Taxonomy" id="1331060"/>
    <lineage>
        <taxon>Bacteria</taxon>
        <taxon>Pseudomonadati</taxon>
        <taxon>Pseudomonadota</taxon>
        <taxon>Alphaproteobacteria</taxon>
        <taxon>Sphingomonadales</taxon>
        <taxon>Sphingomonadaceae</taxon>
        <taxon>Sphingobium</taxon>
    </lineage>
</organism>
<dbReference type="eggNOG" id="COG0583">
    <property type="taxonomic scope" value="Bacteria"/>
</dbReference>
<dbReference type="Proteomes" id="UP000015531">
    <property type="component" value="Unassembled WGS sequence"/>
</dbReference>
<keyword evidence="4" id="KW-0804">Transcription</keyword>
<dbReference type="InterPro" id="IPR000847">
    <property type="entry name" value="LysR_HTH_N"/>
</dbReference>
<evidence type="ECO:0000313" key="6">
    <source>
        <dbReference type="EMBL" id="EQB11411.1"/>
    </source>
</evidence>
<dbReference type="PRINTS" id="PR00039">
    <property type="entry name" value="HTHLYSR"/>
</dbReference>
<evidence type="ECO:0000256" key="4">
    <source>
        <dbReference type="ARBA" id="ARBA00023163"/>
    </source>
</evidence>
<name>T0H513_9SPHN</name>
<dbReference type="PANTHER" id="PTHR30419">
    <property type="entry name" value="HTH-TYPE TRANSCRIPTIONAL REGULATOR YBHD"/>
    <property type="match status" value="1"/>
</dbReference>
<dbReference type="PATRIC" id="fig|1331060.3.peg.4594"/>
<dbReference type="GO" id="GO:0005829">
    <property type="term" value="C:cytosol"/>
    <property type="evidence" value="ECO:0007669"/>
    <property type="project" value="TreeGrafter"/>
</dbReference>
<dbReference type="RefSeq" id="WP_021228198.1">
    <property type="nucleotide sequence ID" value="NZ_ATDP01000107.1"/>
</dbReference>
<evidence type="ECO:0000313" key="7">
    <source>
        <dbReference type="Proteomes" id="UP000015531"/>
    </source>
</evidence>
<dbReference type="InterPro" id="IPR036388">
    <property type="entry name" value="WH-like_DNA-bd_sf"/>
</dbReference>
<evidence type="ECO:0000259" key="5">
    <source>
        <dbReference type="PROSITE" id="PS50931"/>
    </source>
</evidence>
<dbReference type="Gene3D" id="3.40.190.10">
    <property type="entry name" value="Periplasmic binding protein-like II"/>
    <property type="match status" value="2"/>
</dbReference>
<comment type="similarity">
    <text evidence="1">Belongs to the LysR transcriptional regulatory family.</text>
</comment>
<dbReference type="Gene3D" id="1.10.10.10">
    <property type="entry name" value="Winged helix-like DNA-binding domain superfamily/Winged helix DNA-binding domain"/>
    <property type="match status" value="1"/>
</dbReference>
<comment type="caution">
    <text evidence="6">The sequence shown here is derived from an EMBL/GenBank/DDBJ whole genome shotgun (WGS) entry which is preliminary data.</text>
</comment>
<dbReference type="EMBL" id="ATDP01000107">
    <property type="protein sequence ID" value="EQB11411.1"/>
    <property type="molecule type" value="Genomic_DNA"/>
</dbReference>
<protein>
    <recommendedName>
        <fullName evidence="5">HTH lysR-type domain-containing protein</fullName>
    </recommendedName>
</protein>
<sequence length="303" mass="32776">MALPRFTPRQLDACIAAAELNSFSQAAKRLHLSPSAISNLITDLELSLGFALFERTTRKVVLTAAGREFLPAALAVQRQISRAQAAAIEIRNHATDIVRVAAPMAIAATLLPPLLAEYCAVQPRTSVRIVDAAVEWLGDRVSIGEADLAIGPVRHSHSDVEHVLLFESEWVLWLAPDDPLIGMPQLGWGDLSGRRVFAAGRDHEDSIKPQISMVFGDEEMPEVEVVESLVTALGMAAAGLGVTFSPKYVEPLGSKLGVIARPVEGPSAVRRVALYKSAIRPQSEPARELEAFLTKRLHPPLNP</sequence>
<dbReference type="Pfam" id="PF00126">
    <property type="entry name" value="HTH_1"/>
    <property type="match status" value="1"/>
</dbReference>
<dbReference type="OrthoDB" id="9815174at2"/>
<accession>T0H513</accession>
<keyword evidence="3" id="KW-0238">DNA-binding</keyword>